<proteinExistence type="predicted"/>
<feature type="non-terminal residue" evidence="1">
    <location>
        <position position="139"/>
    </location>
</feature>
<evidence type="ECO:0000313" key="1">
    <source>
        <dbReference type="EMBL" id="KGM92872.1"/>
    </source>
</evidence>
<evidence type="ECO:0000313" key="2">
    <source>
        <dbReference type="Proteomes" id="UP000030012"/>
    </source>
</evidence>
<organism evidence="1 2">
    <name type="scientific">Clostridium novyi A str. 4552</name>
    <dbReference type="NCBI Taxonomy" id="1444289"/>
    <lineage>
        <taxon>Bacteria</taxon>
        <taxon>Bacillati</taxon>
        <taxon>Bacillota</taxon>
        <taxon>Clostridia</taxon>
        <taxon>Eubacteriales</taxon>
        <taxon>Clostridiaceae</taxon>
        <taxon>Clostridium</taxon>
    </lineage>
</organism>
<dbReference type="AlphaFoldDB" id="A0A0A0HWC7"/>
<dbReference type="RefSeq" id="WP_039256327.1">
    <property type="nucleotide sequence ID" value="NZ_JENJ01000116.1"/>
</dbReference>
<dbReference type="Proteomes" id="UP000030012">
    <property type="component" value="Unassembled WGS sequence"/>
</dbReference>
<gene>
    <name evidence="1" type="ORF">Z968_12650</name>
</gene>
<name>A0A0A0HWC7_CLONO</name>
<comment type="caution">
    <text evidence="1">The sequence shown here is derived from an EMBL/GenBank/DDBJ whole genome shotgun (WGS) entry which is preliminary data.</text>
</comment>
<accession>A0A0A0HWC7</accession>
<protein>
    <submittedName>
        <fullName evidence="1">Uncharacterized protein</fullName>
    </submittedName>
</protein>
<reference evidence="1 2" key="1">
    <citation type="submission" date="2014-01" db="EMBL/GenBank/DDBJ databases">
        <title>Plasmidome dynamics in the species complex Clostridium novyi sensu lato converts strains of independent lineages into distinctly different pathogens.</title>
        <authorList>
            <person name="Skarin H."/>
            <person name="Segerman B."/>
        </authorList>
    </citation>
    <scope>NUCLEOTIDE SEQUENCE [LARGE SCALE GENOMIC DNA]</scope>
    <source>
        <strain evidence="1 2">4552</strain>
    </source>
</reference>
<dbReference type="EMBL" id="JENJ01000116">
    <property type="protein sequence ID" value="KGM92872.1"/>
    <property type="molecule type" value="Genomic_DNA"/>
</dbReference>
<sequence>MKGENLIEIKNKIKVYIDDIEKSNFDDIRDDLALNNHIIDVLMGDEYDEKYILSRKGYMLRDEYLGIYSYKIVLNYMLGNYEASIEVMEAREKNICNLNEFYINNLYYVFACLTTIKLLEKCTENEKRNYIRNKTNNEL</sequence>